<keyword evidence="1" id="KW-0399">Innate immunity</keyword>
<evidence type="ECO:0000256" key="3">
    <source>
        <dbReference type="ARBA" id="ARBA00022771"/>
    </source>
</evidence>
<dbReference type="EMBL" id="JAVHJS010000010">
    <property type="protein sequence ID" value="KAK2846209.1"/>
    <property type="molecule type" value="Genomic_DNA"/>
</dbReference>
<protein>
    <recommendedName>
        <fullName evidence="12">Tripartite motif-containing protein 16-like</fullName>
    </recommendedName>
</protein>
<reference evidence="10" key="1">
    <citation type="submission" date="2023-08" db="EMBL/GenBank/DDBJ databases">
        <title>Pelteobagrus vachellii genome.</title>
        <authorList>
            <person name="Liu H."/>
        </authorList>
    </citation>
    <scope>NUCLEOTIDE SEQUENCE</scope>
    <source>
        <strain evidence="10">PRFRI_2022a</strain>
        <tissue evidence="10">Muscle</tissue>
    </source>
</reference>
<keyword evidence="3 6" id="KW-0863">Zinc-finger</keyword>
<feature type="domain" description="RING-type" evidence="8">
    <location>
        <begin position="15"/>
        <end position="58"/>
    </location>
</feature>
<dbReference type="AlphaFoldDB" id="A0AA88MYN5"/>
<keyword evidence="2" id="KW-0479">Metal-binding</keyword>
<dbReference type="InterPro" id="IPR013320">
    <property type="entry name" value="ConA-like_dom_sf"/>
</dbReference>
<dbReference type="SMART" id="SM00449">
    <property type="entry name" value="SPRY"/>
    <property type="match status" value="1"/>
</dbReference>
<evidence type="ECO:0000259" key="8">
    <source>
        <dbReference type="PROSITE" id="PS50089"/>
    </source>
</evidence>
<organism evidence="10 11">
    <name type="scientific">Tachysurus vachellii</name>
    <name type="common">Darkbarbel catfish</name>
    <name type="synonym">Pelteobagrus vachellii</name>
    <dbReference type="NCBI Taxonomy" id="175792"/>
    <lineage>
        <taxon>Eukaryota</taxon>
        <taxon>Metazoa</taxon>
        <taxon>Chordata</taxon>
        <taxon>Craniata</taxon>
        <taxon>Vertebrata</taxon>
        <taxon>Euteleostomi</taxon>
        <taxon>Actinopterygii</taxon>
        <taxon>Neopterygii</taxon>
        <taxon>Teleostei</taxon>
        <taxon>Ostariophysi</taxon>
        <taxon>Siluriformes</taxon>
        <taxon>Bagridae</taxon>
        <taxon>Tachysurus</taxon>
    </lineage>
</organism>
<dbReference type="SUPFAM" id="SSF49899">
    <property type="entry name" value="Concanavalin A-like lectins/glucanases"/>
    <property type="match status" value="1"/>
</dbReference>
<keyword evidence="4" id="KW-0862">Zinc</keyword>
<evidence type="ECO:0000313" key="10">
    <source>
        <dbReference type="EMBL" id="KAK2846209.1"/>
    </source>
</evidence>
<feature type="coiled-coil region" evidence="7">
    <location>
        <begin position="106"/>
        <end position="195"/>
    </location>
</feature>
<dbReference type="PRINTS" id="PR01407">
    <property type="entry name" value="BUTYPHLNCDUF"/>
</dbReference>
<dbReference type="Pfam" id="PF00622">
    <property type="entry name" value="SPRY"/>
    <property type="match status" value="1"/>
</dbReference>
<sequence length="451" mass="52375">MATANISVDQDQFICPVCLDLLKDPVTLSCGHSFCKVCINVHWDQEDQKDIYSCPQCRDTFTPRPVLRRNNMLAEVVEKLKKTEVSSCFCEHDTESGAESYHSKKQSELKEEQMKFQQRLQEKQKKVQELKQAVNTIKLSTQTAVEDNERIFTELISSMEKKRSETELSRAERLLEQLEQEIDDLQRRVTEMEKLSHTHNHIHFLQSLSVLPERDDSSSISVHQRLSFDGVRNYLSHIKKQFFNKIPSYAVWMNLPSEPRTREDFLENFCYLSLDPNTAHGYLRLCENDRAVRRSKKDKPYPRHPDRFNSSAQVLSKESVCGRSYWEVEWSGDGCVYISVSYKGVNKKEESRRTVFGYNDESWSLVCSRHPLMFYHNNIKTEFGVPSPSRIGVYVDHSAGTLSFYSVSDTMKLLHRVHTTFSQPLYAGFTVWTPETLVRFADPLVTNQPIV</sequence>
<dbReference type="InterPro" id="IPR058030">
    <property type="entry name" value="TRIM8/14/16/25/29/45/65_CC"/>
</dbReference>
<dbReference type="InterPro" id="IPR001841">
    <property type="entry name" value="Znf_RING"/>
</dbReference>
<dbReference type="InterPro" id="IPR003877">
    <property type="entry name" value="SPRY_dom"/>
</dbReference>
<dbReference type="Gene3D" id="3.30.40.10">
    <property type="entry name" value="Zinc/RING finger domain, C3HC4 (zinc finger)"/>
    <property type="match status" value="1"/>
</dbReference>
<dbReference type="GO" id="GO:0045087">
    <property type="term" value="P:innate immune response"/>
    <property type="evidence" value="ECO:0007669"/>
    <property type="project" value="UniProtKB-KW"/>
</dbReference>
<name>A0AA88MYN5_TACVA</name>
<proteinExistence type="predicted"/>
<comment type="caution">
    <text evidence="10">The sequence shown here is derived from an EMBL/GenBank/DDBJ whole genome shotgun (WGS) entry which is preliminary data.</text>
</comment>
<evidence type="ECO:0000256" key="1">
    <source>
        <dbReference type="ARBA" id="ARBA00022588"/>
    </source>
</evidence>
<dbReference type="InterPro" id="IPR017907">
    <property type="entry name" value="Znf_RING_CS"/>
</dbReference>
<dbReference type="Pfam" id="PF15227">
    <property type="entry name" value="zf-C3HC4_4"/>
    <property type="match status" value="1"/>
</dbReference>
<dbReference type="CDD" id="cd16040">
    <property type="entry name" value="SPRY_PRY_SNTX"/>
    <property type="match status" value="1"/>
</dbReference>
<gene>
    <name evidence="10" type="ORF">Q7C36_011063</name>
</gene>
<dbReference type="Gene3D" id="2.60.120.920">
    <property type="match status" value="1"/>
</dbReference>
<dbReference type="InterPro" id="IPR043136">
    <property type="entry name" value="B30.2/SPRY_sf"/>
</dbReference>
<dbReference type="PROSITE" id="PS00518">
    <property type="entry name" value="ZF_RING_1"/>
    <property type="match status" value="1"/>
</dbReference>
<evidence type="ECO:0000259" key="9">
    <source>
        <dbReference type="PROSITE" id="PS50188"/>
    </source>
</evidence>
<dbReference type="InterPro" id="IPR051051">
    <property type="entry name" value="E3_ubiq-ligase_TRIM/RNF"/>
</dbReference>
<dbReference type="SUPFAM" id="SSF57850">
    <property type="entry name" value="RING/U-box"/>
    <property type="match status" value="1"/>
</dbReference>
<evidence type="ECO:0000313" key="11">
    <source>
        <dbReference type="Proteomes" id="UP001187315"/>
    </source>
</evidence>
<dbReference type="PROSITE" id="PS50089">
    <property type="entry name" value="ZF_RING_2"/>
    <property type="match status" value="1"/>
</dbReference>
<keyword evidence="7" id="KW-0175">Coiled coil</keyword>
<dbReference type="Proteomes" id="UP001187315">
    <property type="component" value="Unassembled WGS sequence"/>
</dbReference>
<evidence type="ECO:0000256" key="2">
    <source>
        <dbReference type="ARBA" id="ARBA00022723"/>
    </source>
</evidence>
<evidence type="ECO:0000256" key="7">
    <source>
        <dbReference type="SAM" id="Coils"/>
    </source>
</evidence>
<feature type="domain" description="B30.2/SPRY" evidence="9">
    <location>
        <begin position="251"/>
        <end position="447"/>
    </location>
</feature>
<dbReference type="InterPro" id="IPR003879">
    <property type="entry name" value="Butyrophylin_SPRY"/>
</dbReference>
<dbReference type="Pfam" id="PF13765">
    <property type="entry name" value="PRY"/>
    <property type="match status" value="1"/>
</dbReference>
<dbReference type="InterPro" id="IPR013083">
    <property type="entry name" value="Znf_RING/FYVE/PHD"/>
</dbReference>
<evidence type="ECO:0000256" key="4">
    <source>
        <dbReference type="ARBA" id="ARBA00022833"/>
    </source>
</evidence>
<dbReference type="Pfam" id="PF25600">
    <property type="entry name" value="TRIM_CC"/>
    <property type="match status" value="1"/>
</dbReference>
<dbReference type="SMART" id="SM00589">
    <property type="entry name" value="PRY"/>
    <property type="match status" value="1"/>
</dbReference>
<dbReference type="PROSITE" id="PS50188">
    <property type="entry name" value="B302_SPRY"/>
    <property type="match status" value="1"/>
</dbReference>
<dbReference type="PANTHER" id="PTHR25465">
    <property type="entry name" value="B-BOX DOMAIN CONTAINING"/>
    <property type="match status" value="1"/>
</dbReference>
<accession>A0AA88MYN5</accession>
<dbReference type="PANTHER" id="PTHR25465:SF5">
    <property type="entry name" value="E3 UBIQUITIN_ISG15 LIGASE TRIM25-RELATED"/>
    <property type="match status" value="1"/>
</dbReference>
<dbReference type="SMART" id="SM00184">
    <property type="entry name" value="RING"/>
    <property type="match status" value="1"/>
</dbReference>
<dbReference type="GO" id="GO:0005737">
    <property type="term" value="C:cytoplasm"/>
    <property type="evidence" value="ECO:0007669"/>
    <property type="project" value="UniProtKB-ARBA"/>
</dbReference>
<evidence type="ECO:0000256" key="5">
    <source>
        <dbReference type="ARBA" id="ARBA00022859"/>
    </source>
</evidence>
<dbReference type="InterPro" id="IPR001870">
    <property type="entry name" value="B30.2/SPRY"/>
</dbReference>
<keyword evidence="11" id="KW-1185">Reference proteome</keyword>
<evidence type="ECO:0008006" key="12">
    <source>
        <dbReference type="Google" id="ProtNLM"/>
    </source>
</evidence>
<dbReference type="InterPro" id="IPR006574">
    <property type="entry name" value="PRY"/>
</dbReference>
<dbReference type="GO" id="GO:0008270">
    <property type="term" value="F:zinc ion binding"/>
    <property type="evidence" value="ECO:0007669"/>
    <property type="project" value="UniProtKB-KW"/>
</dbReference>
<evidence type="ECO:0000256" key="6">
    <source>
        <dbReference type="PROSITE-ProRule" id="PRU00175"/>
    </source>
</evidence>
<keyword evidence="5" id="KW-0391">Immunity</keyword>